<keyword evidence="2" id="KW-0812">Transmembrane</keyword>
<keyword evidence="4" id="KW-1185">Reference proteome</keyword>
<feature type="transmembrane region" description="Helical" evidence="2">
    <location>
        <begin position="15"/>
        <end position="37"/>
    </location>
</feature>
<proteinExistence type="predicted"/>
<sequence>MEGGTKTRDLEKTTIAIIIGAVSAVALSGVSLIAFIIHRRKHPITEETDIDKSYSREFRSSRRSSTNDELYHNNSKKIPETPMEIPFTAPSEFEEEGDPDLIPNKNVKTSMGVGKMYSRLSNGEINQRYGSGTMEKIPLRTLPSDVPLSMEHSMLSNYATFRTGKPNGLGLKPQPQSRRETHHMASLSSSGSFQGKPSSIVVNIDTRLIGQQLASNQLPESCV</sequence>
<evidence type="ECO:0000256" key="2">
    <source>
        <dbReference type="SAM" id="Phobius"/>
    </source>
</evidence>
<dbReference type="Proteomes" id="UP000708208">
    <property type="component" value="Unassembled WGS sequence"/>
</dbReference>
<feature type="compositionally biased region" description="Low complexity" evidence="1">
    <location>
        <begin position="186"/>
        <end position="196"/>
    </location>
</feature>
<feature type="region of interest" description="Disordered" evidence="1">
    <location>
        <begin position="160"/>
        <end position="196"/>
    </location>
</feature>
<evidence type="ECO:0000313" key="3">
    <source>
        <dbReference type="EMBL" id="CAG7785028.1"/>
    </source>
</evidence>
<reference evidence="3" key="1">
    <citation type="submission" date="2021-06" db="EMBL/GenBank/DDBJ databases">
        <authorList>
            <person name="Hodson N. C."/>
            <person name="Mongue J. A."/>
            <person name="Jaron S. K."/>
        </authorList>
    </citation>
    <scope>NUCLEOTIDE SEQUENCE</scope>
</reference>
<protein>
    <submittedName>
        <fullName evidence="3">Uncharacterized protein</fullName>
    </submittedName>
</protein>
<feature type="compositionally biased region" description="Basic and acidic residues" evidence="1">
    <location>
        <begin position="52"/>
        <end position="71"/>
    </location>
</feature>
<dbReference type="AlphaFoldDB" id="A0A8J2KZS1"/>
<comment type="caution">
    <text evidence="3">The sequence shown here is derived from an EMBL/GenBank/DDBJ whole genome shotgun (WGS) entry which is preliminary data.</text>
</comment>
<dbReference type="EMBL" id="CAJVCH010287388">
    <property type="protein sequence ID" value="CAG7785028.1"/>
    <property type="molecule type" value="Genomic_DNA"/>
</dbReference>
<organism evidence="3 4">
    <name type="scientific">Allacma fusca</name>
    <dbReference type="NCBI Taxonomy" id="39272"/>
    <lineage>
        <taxon>Eukaryota</taxon>
        <taxon>Metazoa</taxon>
        <taxon>Ecdysozoa</taxon>
        <taxon>Arthropoda</taxon>
        <taxon>Hexapoda</taxon>
        <taxon>Collembola</taxon>
        <taxon>Symphypleona</taxon>
        <taxon>Sminthuridae</taxon>
        <taxon>Allacma</taxon>
    </lineage>
</organism>
<accession>A0A8J2KZS1</accession>
<feature type="region of interest" description="Disordered" evidence="1">
    <location>
        <begin position="52"/>
        <end position="83"/>
    </location>
</feature>
<keyword evidence="2" id="KW-1133">Transmembrane helix</keyword>
<keyword evidence="2" id="KW-0472">Membrane</keyword>
<evidence type="ECO:0000313" key="4">
    <source>
        <dbReference type="Proteomes" id="UP000708208"/>
    </source>
</evidence>
<name>A0A8J2KZS1_9HEXA</name>
<gene>
    <name evidence="3" type="ORF">AFUS01_LOCUS23680</name>
</gene>
<evidence type="ECO:0000256" key="1">
    <source>
        <dbReference type="SAM" id="MobiDB-lite"/>
    </source>
</evidence>